<dbReference type="SUPFAM" id="SSF56112">
    <property type="entry name" value="Protein kinase-like (PK-like)"/>
    <property type="match status" value="1"/>
</dbReference>
<dbReference type="PANTHER" id="PTHR24363:SF0">
    <property type="entry name" value="SERINE_THREONINE KINASE LIKE DOMAIN CONTAINING 1"/>
    <property type="match status" value="1"/>
</dbReference>
<keyword evidence="5 10" id="KW-0418">Kinase</keyword>
<dbReference type="InterPro" id="IPR000719">
    <property type="entry name" value="Prot_kinase_dom"/>
</dbReference>
<dbReference type="RefSeq" id="WP_135111723.1">
    <property type="nucleotide sequence ID" value="NZ_SRHY01000061.1"/>
</dbReference>
<dbReference type="Gene3D" id="1.10.510.10">
    <property type="entry name" value="Transferase(Phosphotransferase) domain 1"/>
    <property type="match status" value="1"/>
</dbReference>
<evidence type="ECO:0000313" key="10">
    <source>
        <dbReference type="EMBL" id="TFJ91280.1"/>
    </source>
</evidence>
<keyword evidence="11" id="KW-1185">Reference proteome</keyword>
<evidence type="ECO:0000313" key="11">
    <source>
        <dbReference type="Proteomes" id="UP000298484"/>
    </source>
</evidence>
<evidence type="ECO:0000256" key="5">
    <source>
        <dbReference type="ARBA" id="ARBA00022777"/>
    </source>
</evidence>
<dbReference type="SMART" id="SM00220">
    <property type="entry name" value="S_TKc"/>
    <property type="match status" value="1"/>
</dbReference>
<comment type="catalytic activity">
    <reaction evidence="7">
        <text>L-threonyl-[protein] + ATP = O-phospho-L-threonyl-[protein] + ADP + H(+)</text>
        <dbReference type="Rhea" id="RHEA:46608"/>
        <dbReference type="Rhea" id="RHEA-COMP:11060"/>
        <dbReference type="Rhea" id="RHEA-COMP:11605"/>
        <dbReference type="ChEBI" id="CHEBI:15378"/>
        <dbReference type="ChEBI" id="CHEBI:30013"/>
        <dbReference type="ChEBI" id="CHEBI:30616"/>
        <dbReference type="ChEBI" id="CHEBI:61977"/>
        <dbReference type="ChEBI" id="CHEBI:456216"/>
        <dbReference type="EC" id="2.7.11.1"/>
    </reaction>
</comment>
<keyword evidence="3" id="KW-0808">Transferase</keyword>
<dbReference type="InterPro" id="IPR011009">
    <property type="entry name" value="Kinase-like_dom_sf"/>
</dbReference>
<keyword evidence="4" id="KW-0547">Nucleotide-binding</keyword>
<dbReference type="Gene3D" id="3.30.200.20">
    <property type="entry name" value="Phosphorylase Kinase, domain 1"/>
    <property type="match status" value="1"/>
</dbReference>
<dbReference type="Pfam" id="PF00069">
    <property type="entry name" value="Pkinase"/>
    <property type="match status" value="1"/>
</dbReference>
<proteinExistence type="predicted"/>
<dbReference type="GO" id="GO:0004674">
    <property type="term" value="F:protein serine/threonine kinase activity"/>
    <property type="evidence" value="ECO:0007669"/>
    <property type="project" value="UniProtKB-KW"/>
</dbReference>
<dbReference type="PANTHER" id="PTHR24363">
    <property type="entry name" value="SERINE/THREONINE PROTEIN KINASE"/>
    <property type="match status" value="1"/>
</dbReference>
<organism evidence="10 11">
    <name type="scientific">Lentibacillus salicampi</name>
    <dbReference type="NCBI Taxonomy" id="175306"/>
    <lineage>
        <taxon>Bacteria</taxon>
        <taxon>Bacillati</taxon>
        <taxon>Bacillota</taxon>
        <taxon>Bacilli</taxon>
        <taxon>Bacillales</taxon>
        <taxon>Bacillaceae</taxon>
        <taxon>Lentibacillus</taxon>
    </lineage>
</organism>
<evidence type="ECO:0000256" key="4">
    <source>
        <dbReference type="ARBA" id="ARBA00022741"/>
    </source>
</evidence>
<reference evidence="10 11" key="1">
    <citation type="submission" date="2019-03" db="EMBL/GenBank/DDBJ databases">
        <title>Genome sequence of Lentibacillus salicampi ATCC BAA-719.</title>
        <authorList>
            <person name="Maclea K.S."/>
            <person name="Simoes Junior M."/>
        </authorList>
    </citation>
    <scope>NUCLEOTIDE SEQUENCE [LARGE SCALE GENOMIC DNA]</scope>
    <source>
        <strain evidence="10 11">ATCC BAA-719</strain>
    </source>
</reference>
<dbReference type="AlphaFoldDB" id="A0A4Y9A8U0"/>
<accession>A0A4Y9A8U0</accession>
<dbReference type="EMBL" id="SRHY01000061">
    <property type="protein sequence ID" value="TFJ91280.1"/>
    <property type="molecule type" value="Genomic_DNA"/>
</dbReference>
<dbReference type="CDD" id="cd14014">
    <property type="entry name" value="STKc_PknB_like"/>
    <property type="match status" value="1"/>
</dbReference>
<gene>
    <name evidence="10" type="ORF">E4U82_18480</name>
</gene>
<name>A0A4Y9A8U0_9BACI</name>
<keyword evidence="6" id="KW-0067">ATP-binding</keyword>
<dbReference type="Proteomes" id="UP000298484">
    <property type="component" value="Unassembled WGS sequence"/>
</dbReference>
<evidence type="ECO:0000259" key="9">
    <source>
        <dbReference type="PROSITE" id="PS50011"/>
    </source>
</evidence>
<protein>
    <recommendedName>
        <fullName evidence="1">non-specific serine/threonine protein kinase</fullName>
        <ecNumber evidence="1">2.7.11.1</ecNumber>
    </recommendedName>
</protein>
<evidence type="ECO:0000256" key="6">
    <source>
        <dbReference type="ARBA" id="ARBA00022840"/>
    </source>
</evidence>
<dbReference type="EC" id="2.7.11.1" evidence="1"/>
<comment type="caution">
    <text evidence="10">The sequence shown here is derived from an EMBL/GenBank/DDBJ whole genome shotgun (WGS) entry which is preliminary data.</text>
</comment>
<evidence type="ECO:0000256" key="1">
    <source>
        <dbReference type="ARBA" id="ARBA00012513"/>
    </source>
</evidence>
<evidence type="ECO:0000256" key="2">
    <source>
        <dbReference type="ARBA" id="ARBA00022527"/>
    </source>
</evidence>
<feature type="domain" description="Protein kinase" evidence="9">
    <location>
        <begin position="12"/>
        <end position="267"/>
    </location>
</feature>
<keyword evidence="2 10" id="KW-0723">Serine/threonine-protein kinase</keyword>
<dbReference type="GO" id="GO:0005524">
    <property type="term" value="F:ATP binding"/>
    <property type="evidence" value="ECO:0007669"/>
    <property type="project" value="UniProtKB-KW"/>
</dbReference>
<evidence type="ECO:0000256" key="3">
    <source>
        <dbReference type="ARBA" id="ARBA00022679"/>
    </source>
</evidence>
<dbReference type="PROSITE" id="PS50011">
    <property type="entry name" value="PROTEIN_KINASE_DOM"/>
    <property type="match status" value="1"/>
</dbReference>
<evidence type="ECO:0000256" key="8">
    <source>
        <dbReference type="ARBA" id="ARBA00048679"/>
    </source>
</evidence>
<evidence type="ECO:0000256" key="7">
    <source>
        <dbReference type="ARBA" id="ARBA00047899"/>
    </source>
</evidence>
<comment type="catalytic activity">
    <reaction evidence="8">
        <text>L-seryl-[protein] + ATP = O-phospho-L-seryl-[protein] + ADP + H(+)</text>
        <dbReference type="Rhea" id="RHEA:17989"/>
        <dbReference type="Rhea" id="RHEA-COMP:9863"/>
        <dbReference type="Rhea" id="RHEA-COMP:11604"/>
        <dbReference type="ChEBI" id="CHEBI:15378"/>
        <dbReference type="ChEBI" id="CHEBI:29999"/>
        <dbReference type="ChEBI" id="CHEBI:30616"/>
        <dbReference type="ChEBI" id="CHEBI:83421"/>
        <dbReference type="ChEBI" id="CHEBI:456216"/>
        <dbReference type="EC" id="2.7.11.1"/>
    </reaction>
</comment>
<sequence>MLKTQQYINGKYKIIKYLCEGGTSYIYEVEEEEYKLAILKVSKQPTTLLNTQIDNEAKILAAVNHEKIPKLFDKLTMDRHYHGIILEKLDGVRLSEIIEKERRPFDWREVLDVARQLADIIQAFHNNNPPIVIRDIKPSNILLSDQAQINLIDFGASAALNSLEQHKALGTIGYAAPEQFENGVIDLRSDLFSFGATLFYIVSGGKNIYTSNSANILSENLPKAFAHLISKLSETNVDERYDSIDLVINKLKKVRPTFMERLFRPDIDQPTKT</sequence>
<dbReference type="OrthoDB" id="9788659at2"/>